<dbReference type="SUPFAM" id="SSF56112">
    <property type="entry name" value="Protein kinase-like (PK-like)"/>
    <property type="match status" value="1"/>
</dbReference>
<dbReference type="PROSITE" id="PS50011">
    <property type="entry name" value="PROTEIN_KINASE_DOM"/>
    <property type="match status" value="1"/>
</dbReference>
<dbReference type="PROSITE" id="PS00107">
    <property type="entry name" value="PROTEIN_KINASE_ATP"/>
    <property type="match status" value="1"/>
</dbReference>
<reference evidence="4 5" key="1">
    <citation type="submission" date="2018-12" db="EMBL/GenBank/DDBJ databases">
        <title>Draft genome sequence of Xylaria grammica IHI A82.</title>
        <authorList>
            <person name="Buettner E."/>
            <person name="Kellner H."/>
        </authorList>
    </citation>
    <scope>NUCLEOTIDE SEQUENCE [LARGE SCALE GENOMIC DNA]</scope>
    <source>
        <strain evidence="4 5">IHI A82</strain>
    </source>
</reference>
<gene>
    <name evidence="4" type="ORF">EKO27_g8437</name>
</gene>
<evidence type="ECO:0000313" key="5">
    <source>
        <dbReference type="Proteomes" id="UP000286045"/>
    </source>
</evidence>
<accession>A0A439CWV3</accession>
<evidence type="ECO:0000259" key="3">
    <source>
        <dbReference type="PROSITE" id="PS50011"/>
    </source>
</evidence>
<feature type="compositionally biased region" description="Basic and acidic residues" evidence="2">
    <location>
        <begin position="302"/>
        <end position="323"/>
    </location>
</feature>
<comment type="caution">
    <text evidence="4">The sequence shown here is derived from an EMBL/GenBank/DDBJ whole genome shotgun (WGS) entry which is preliminary data.</text>
</comment>
<protein>
    <recommendedName>
        <fullName evidence="3">Protein kinase domain-containing protein</fullName>
    </recommendedName>
</protein>
<dbReference type="InterPro" id="IPR011009">
    <property type="entry name" value="Kinase-like_dom_sf"/>
</dbReference>
<dbReference type="EMBL" id="RYZI01000318">
    <property type="protein sequence ID" value="RWA06665.1"/>
    <property type="molecule type" value="Genomic_DNA"/>
</dbReference>
<evidence type="ECO:0000313" key="4">
    <source>
        <dbReference type="EMBL" id="RWA06665.1"/>
    </source>
</evidence>
<dbReference type="InterPro" id="IPR017441">
    <property type="entry name" value="Protein_kinase_ATP_BS"/>
</dbReference>
<dbReference type="InterPro" id="IPR000719">
    <property type="entry name" value="Prot_kinase_dom"/>
</dbReference>
<keyword evidence="1" id="KW-0547">Nucleotide-binding</keyword>
<evidence type="ECO:0000256" key="2">
    <source>
        <dbReference type="SAM" id="MobiDB-lite"/>
    </source>
</evidence>
<organism evidence="4 5">
    <name type="scientific">Xylaria grammica</name>
    <dbReference type="NCBI Taxonomy" id="363999"/>
    <lineage>
        <taxon>Eukaryota</taxon>
        <taxon>Fungi</taxon>
        <taxon>Dikarya</taxon>
        <taxon>Ascomycota</taxon>
        <taxon>Pezizomycotina</taxon>
        <taxon>Sordariomycetes</taxon>
        <taxon>Xylariomycetidae</taxon>
        <taxon>Xylariales</taxon>
        <taxon>Xylariaceae</taxon>
        <taxon>Xylaria</taxon>
    </lineage>
</organism>
<dbReference type="GO" id="GO:0004672">
    <property type="term" value="F:protein kinase activity"/>
    <property type="evidence" value="ECO:0007669"/>
    <property type="project" value="InterPro"/>
</dbReference>
<proteinExistence type="predicted"/>
<evidence type="ECO:0000256" key="1">
    <source>
        <dbReference type="PROSITE-ProRule" id="PRU10141"/>
    </source>
</evidence>
<feature type="region of interest" description="Disordered" evidence="2">
    <location>
        <begin position="293"/>
        <end position="332"/>
    </location>
</feature>
<dbReference type="GO" id="GO:0005524">
    <property type="term" value="F:ATP binding"/>
    <property type="evidence" value="ECO:0007669"/>
    <property type="project" value="UniProtKB-UniRule"/>
</dbReference>
<sequence length="332" mass="36009">MAASHFVDLADDDDAAGRAVFAELQGYFAHSRTWECERMLGSGAYGIALLVQERNARRGYARRVVLKRALDAGADELKTEIAMLKLLRGNAHFATMLASSEDLDEFSRARVGARAARGLRTIFAALRGHRGHRGPGLRTIFSTLRGLRGPALVQEFCPNGTLDYLKDRALKQGLELSNGVLWRFYLCRELAYPAVLFVRACIGFAYPPSGPENVVPTLEEIPPGQAPGDLIHGDIAGRNIVLKNIAIGDEDADAPEHGSIPILKMIDLGSSRYTDNVGKGPEENLHAAAIVFPGDVETNTPRAREDEGPEVRDDVQRRADGGHGHPAGQRGA</sequence>
<dbReference type="STRING" id="363999.A0A439CWV3"/>
<dbReference type="Proteomes" id="UP000286045">
    <property type="component" value="Unassembled WGS sequence"/>
</dbReference>
<keyword evidence="1" id="KW-0067">ATP-binding</keyword>
<feature type="binding site" evidence="1">
    <location>
        <position position="67"/>
    </location>
    <ligand>
        <name>ATP</name>
        <dbReference type="ChEBI" id="CHEBI:30616"/>
    </ligand>
</feature>
<dbReference type="AlphaFoldDB" id="A0A439CWV3"/>
<feature type="domain" description="Protein kinase" evidence="3">
    <location>
        <begin position="34"/>
        <end position="332"/>
    </location>
</feature>
<name>A0A439CWV3_9PEZI</name>
<keyword evidence="5" id="KW-1185">Reference proteome</keyword>
<dbReference type="Gene3D" id="3.30.200.20">
    <property type="entry name" value="Phosphorylase Kinase, domain 1"/>
    <property type="match status" value="1"/>
</dbReference>